<dbReference type="EMBL" id="UNQJ01000012">
    <property type="protein sequence ID" value="SYZ33741.1"/>
    <property type="molecule type" value="Genomic_DNA"/>
</dbReference>
<dbReference type="InterPro" id="IPR011990">
    <property type="entry name" value="TPR-like_helical_dom_sf"/>
</dbReference>
<dbReference type="OrthoDB" id="56388at2"/>
<reference evidence="3" key="1">
    <citation type="submission" date="2018-08" db="EMBL/GenBank/DDBJ databases">
        <authorList>
            <person name="Hornung B."/>
        </authorList>
    </citation>
    <scope>NUCLEOTIDE SEQUENCE [LARGE SCALE GENOMIC DNA]</scope>
</reference>
<name>A0A383S7P4_9ACTN</name>
<protein>
    <submittedName>
        <fullName evidence="2">Tetratricopeptide-like helical domain</fullName>
    </submittedName>
</protein>
<dbReference type="Proteomes" id="UP000263928">
    <property type="component" value="Unassembled WGS sequence"/>
</dbReference>
<accession>A0A383S7P4</accession>
<gene>
    <name evidence="1" type="ORF">D7U36_13120</name>
    <name evidence="2" type="ORF">PROPAUS_1694</name>
</gene>
<dbReference type="Gene3D" id="1.25.40.10">
    <property type="entry name" value="Tetratricopeptide repeat domain"/>
    <property type="match status" value="1"/>
</dbReference>
<sequence length="975" mass="106323">MSDEDIRDRIIQLHDTAIQRPYAERIAPLRQAVEMADEIGDEGLGIAMRLAFVSALVFGGRVSEAFVPFAWLVQRYDADSPALTDRYRFRILWSNKWMVDHATAYPQIPLDQIEALLADMRRRYAAAGIGPEPVAHCTYKLASSTRGDDSAAAEFAAWTALPRCDMSDCQVCSSRGQASYWSGQGQYERALELLAPALRGDATCAEEPGSSLSLAAVCAAELGRMDEAADYHLRAWREIRDEEGRASDVARNILLCARTGALARGLELLAYRWEQVREFDAPSTSMNLRAAAARLIGACLAEGMAGQRLLTRSGEEIVIDEGLYDELSGQALDLAAAFDARNGNDFESTTLRRGYLEAGPLTPLPLAPGVAGSRSVFAPDGDSQHPLSPTADEIAGAGVMDLMGLFDRVVRWGGLSAERALLARWRELREKAISQADISDDPDFLEQVALAELNITGLDPDLRVSAELESNETGIRLLQASGGPDRALGVEYWLAMTITHDQERAGELLARIRATGSPGRILSALNHTPLDADSPEACHQRREELLALGVTPGSEPWERNALGHLLLQAGSAPDRVRSTWDEVESYFPDPDEFPSIRQHLGMSRISTLWNADERDEAMAVCDRLIDYHTRMGTVGLLANALGQRALMSEAREDAPEAERCYQMALAAAQASGKRAVMTDVRWDLADLLMRQGRNVEAIEIVEHALADLEIPDDPFVSWSPDKMLYQRANLLHMGARLCEALGENDRAVSLARRGAADAQQLDAPGAAAFLLGIVGDGLRASDAVESLRAYTQAAEQARAAGDEMELLRLQRRRMWAAAEADGLDAGLAAHAEATAAGQALCDRVLTDTEFAERMNIDTELTMLDVAVDRVRLLATHRAYDQALTELGDAPEQILAHGNEEFAASAHDLRARIRLAVNDERGAFADIAAGMELADRMQDTGLRGEFAALGANWLDGEGRGDEAEQFWAANNGQQQE</sequence>
<evidence type="ECO:0000313" key="4">
    <source>
        <dbReference type="Proteomes" id="UP000279336"/>
    </source>
</evidence>
<proteinExistence type="predicted"/>
<evidence type="ECO:0000313" key="1">
    <source>
        <dbReference type="EMBL" id="RLP06285.1"/>
    </source>
</evidence>
<evidence type="ECO:0000313" key="3">
    <source>
        <dbReference type="Proteomes" id="UP000263928"/>
    </source>
</evidence>
<keyword evidence="3" id="KW-1185">Reference proteome</keyword>
<evidence type="ECO:0000313" key="2">
    <source>
        <dbReference type="EMBL" id="SYZ33741.1"/>
    </source>
</evidence>
<reference evidence="1 4" key="3">
    <citation type="submission" date="2018-10" db="EMBL/GenBank/DDBJ databases">
        <title>Propionibacterium australiense Genome Sequencing and Assembly.</title>
        <authorList>
            <person name="Bernier A.-M."/>
            <person name="Bernard K."/>
        </authorList>
    </citation>
    <scope>NUCLEOTIDE SEQUENCE [LARGE SCALE GENOMIC DNA]</scope>
    <source>
        <strain evidence="1 4">NML98A078</strain>
    </source>
</reference>
<dbReference type="AlphaFoldDB" id="A0A383S7P4"/>
<dbReference type="RefSeq" id="WP_119162082.1">
    <property type="nucleotide sequence ID" value="NZ_LR134442.1"/>
</dbReference>
<reference evidence="2" key="2">
    <citation type="submission" date="2018-08" db="EMBL/GenBank/DDBJ databases">
        <authorList>
            <person name="Ferrada E.E."/>
            <person name="Latorre B.A."/>
        </authorList>
    </citation>
    <scope>NUCLEOTIDE SEQUENCE [LARGE SCALE GENOMIC DNA]</scope>
    <source>
        <strain evidence="2">Propionibacterium_australiense1</strain>
    </source>
</reference>
<dbReference type="SUPFAM" id="SSF48452">
    <property type="entry name" value="TPR-like"/>
    <property type="match status" value="1"/>
</dbReference>
<organism evidence="2 3">
    <name type="scientific">Propionibacterium australiense</name>
    <dbReference type="NCBI Taxonomy" id="119981"/>
    <lineage>
        <taxon>Bacteria</taxon>
        <taxon>Bacillati</taxon>
        <taxon>Actinomycetota</taxon>
        <taxon>Actinomycetes</taxon>
        <taxon>Propionibacteriales</taxon>
        <taxon>Propionibacteriaceae</taxon>
        <taxon>Propionibacterium</taxon>
    </lineage>
</organism>
<dbReference type="EMBL" id="RCIW01000031">
    <property type="protein sequence ID" value="RLP06285.1"/>
    <property type="molecule type" value="Genomic_DNA"/>
</dbReference>
<dbReference type="Proteomes" id="UP000279336">
    <property type="component" value="Unassembled WGS sequence"/>
</dbReference>